<evidence type="ECO:0000256" key="1">
    <source>
        <dbReference type="SAM" id="Phobius"/>
    </source>
</evidence>
<name>A0A1I1LJE4_9BACT</name>
<gene>
    <name evidence="2" type="ORF">SAMN05216167_102262</name>
</gene>
<keyword evidence="1" id="KW-1133">Transmembrane helix</keyword>
<proteinExistence type="predicted"/>
<sequence>MDKKTTTSLGIALGAATLLAGAGFGIYKYFKNKSGQRAGTSTSGASTDEYAQPSDYIGNGLIKSIKLYGSNRVDNGLVGGGLYTAS</sequence>
<dbReference type="RefSeq" id="WP_093824119.1">
    <property type="nucleotide sequence ID" value="NZ_FOLQ01000002.1"/>
</dbReference>
<reference evidence="2 3" key="1">
    <citation type="submission" date="2016-10" db="EMBL/GenBank/DDBJ databases">
        <authorList>
            <person name="de Groot N.N."/>
        </authorList>
    </citation>
    <scope>NUCLEOTIDE SEQUENCE [LARGE SCALE GENOMIC DNA]</scope>
    <source>
        <strain evidence="2 3">DSM 26130</strain>
    </source>
</reference>
<dbReference type="AlphaFoldDB" id="A0A1I1LJE4"/>
<feature type="transmembrane region" description="Helical" evidence="1">
    <location>
        <begin position="6"/>
        <end position="27"/>
    </location>
</feature>
<dbReference type="EMBL" id="FOLQ01000002">
    <property type="protein sequence ID" value="SFC73317.1"/>
    <property type="molecule type" value="Genomic_DNA"/>
</dbReference>
<keyword evidence="3" id="KW-1185">Reference proteome</keyword>
<organism evidence="2 3">
    <name type="scientific">Spirosoma endophyticum</name>
    <dbReference type="NCBI Taxonomy" id="662367"/>
    <lineage>
        <taxon>Bacteria</taxon>
        <taxon>Pseudomonadati</taxon>
        <taxon>Bacteroidota</taxon>
        <taxon>Cytophagia</taxon>
        <taxon>Cytophagales</taxon>
        <taxon>Cytophagaceae</taxon>
        <taxon>Spirosoma</taxon>
    </lineage>
</organism>
<dbReference type="Proteomes" id="UP000198598">
    <property type="component" value="Unassembled WGS sequence"/>
</dbReference>
<keyword evidence="1" id="KW-0812">Transmembrane</keyword>
<evidence type="ECO:0000313" key="2">
    <source>
        <dbReference type="EMBL" id="SFC73317.1"/>
    </source>
</evidence>
<evidence type="ECO:0000313" key="3">
    <source>
        <dbReference type="Proteomes" id="UP000198598"/>
    </source>
</evidence>
<accession>A0A1I1LJE4</accession>
<protein>
    <submittedName>
        <fullName evidence="2">Uncharacterized protein</fullName>
    </submittedName>
</protein>
<keyword evidence="1" id="KW-0472">Membrane</keyword>